<feature type="transmembrane region" description="Helical" evidence="7">
    <location>
        <begin position="47"/>
        <end position="71"/>
    </location>
</feature>
<comment type="pathway">
    <text evidence="7">Protein modification; protein glycosylation.</text>
</comment>
<dbReference type="GO" id="GO:0006506">
    <property type="term" value="P:GPI anchor biosynthetic process"/>
    <property type="evidence" value="ECO:0007669"/>
    <property type="project" value="TreeGrafter"/>
</dbReference>
<keyword evidence="4 7" id="KW-0256">Endoplasmic reticulum</keyword>
<dbReference type="InParanoid" id="A0A4S2N6N0"/>
<comment type="similarity">
    <text evidence="2 7">Belongs to the DPM2 family.</text>
</comment>
<comment type="subcellular location">
    <subcellularLocation>
        <location evidence="1 7">Endoplasmic reticulum membrane</location>
        <topology evidence="1 7">Multi-pass membrane protein</topology>
    </subcellularLocation>
</comment>
<evidence type="ECO:0000256" key="6">
    <source>
        <dbReference type="ARBA" id="ARBA00023136"/>
    </source>
</evidence>
<dbReference type="InterPro" id="IPR009914">
    <property type="entry name" value="DPM2"/>
</dbReference>
<dbReference type="FunCoup" id="A0A4S2N6N0">
    <property type="interactions" value="2"/>
</dbReference>
<gene>
    <name evidence="8" type="ORF">EX30DRAFT_325907</name>
</gene>
<dbReference type="AlphaFoldDB" id="A0A4S2N6N0"/>
<evidence type="ECO:0000313" key="9">
    <source>
        <dbReference type="Proteomes" id="UP000298138"/>
    </source>
</evidence>
<dbReference type="PANTHER" id="PTHR15039">
    <property type="entry name" value="DOLICHOL PHOSPHATE-MANNOSE BIOSYNTHESIS REGULATORY PROTEIN"/>
    <property type="match status" value="1"/>
</dbReference>
<evidence type="ECO:0000256" key="1">
    <source>
        <dbReference type="ARBA" id="ARBA00004477"/>
    </source>
</evidence>
<dbReference type="GO" id="GO:0033185">
    <property type="term" value="C:dolichol-phosphate-mannose synthase complex"/>
    <property type="evidence" value="ECO:0007669"/>
    <property type="project" value="TreeGrafter"/>
</dbReference>
<keyword evidence="5 7" id="KW-1133">Transmembrane helix</keyword>
<comment type="subunit">
    <text evidence="7">Component of the dolichol-phosphate mannose (DPM) synthase complex.</text>
</comment>
<accession>A0A4S2N6N0</accession>
<dbReference type="GO" id="GO:0180047">
    <property type="term" value="P:dolichol phosphate mannose biosynthetic process"/>
    <property type="evidence" value="ECO:0007669"/>
    <property type="project" value="InterPro"/>
</dbReference>
<organism evidence="8 9">
    <name type="scientific">Ascodesmis nigricans</name>
    <dbReference type="NCBI Taxonomy" id="341454"/>
    <lineage>
        <taxon>Eukaryota</taxon>
        <taxon>Fungi</taxon>
        <taxon>Dikarya</taxon>
        <taxon>Ascomycota</taxon>
        <taxon>Pezizomycotina</taxon>
        <taxon>Pezizomycetes</taxon>
        <taxon>Pezizales</taxon>
        <taxon>Ascodesmidaceae</taxon>
        <taxon>Ascodesmis</taxon>
    </lineage>
</organism>
<dbReference type="GO" id="GO:0005789">
    <property type="term" value="C:endoplasmic reticulum membrane"/>
    <property type="evidence" value="ECO:0007669"/>
    <property type="project" value="UniProtKB-SubCell"/>
</dbReference>
<name>A0A4S2N6N0_9PEZI</name>
<proteinExistence type="inferred from homology"/>
<reference evidence="8 9" key="1">
    <citation type="submission" date="2019-04" db="EMBL/GenBank/DDBJ databases">
        <title>Comparative genomics and transcriptomics to analyze fruiting body development in filamentous ascomycetes.</title>
        <authorList>
            <consortium name="DOE Joint Genome Institute"/>
            <person name="Lutkenhaus R."/>
            <person name="Traeger S."/>
            <person name="Breuer J."/>
            <person name="Kuo A."/>
            <person name="Lipzen A."/>
            <person name="Pangilinan J."/>
            <person name="Dilworth D."/>
            <person name="Sandor L."/>
            <person name="Poggeler S."/>
            <person name="Barry K."/>
            <person name="Grigoriev I.V."/>
            <person name="Nowrousian M."/>
        </authorList>
    </citation>
    <scope>NUCLEOTIDE SEQUENCE [LARGE SCALE GENOMIC DNA]</scope>
    <source>
        <strain evidence="8 9">CBS 389.68</strain>
    </source>
</reference>
<evidence type="ECO:0000256" key="2">
    <source>
        <dbReference type="ARBA" id="ARBA00005478"/>
    </source>
</evidence>
<keyword evidence="6 7" id="KW-0472">Membrane</keyword>
<dbReference type="EMBL" id="ML220112">
    <property type="protein sequence ID" value="TGZ84988.1"/>
    <property type="molecule type" value="Genomic_DNA"/>
</dbReference>
<evidence type="ECO:0000256" key="7">
    <source>
        <dbReference type="RuleBase" id="RU365084"/>
    </source>
</evidence>
<keyword evidence="3 7" id="KW-0812">Transmembrane</keyword>
<feature type="transmembrane region" description="Helical" evidence="7">
    <location>
        <begin position="7"/>
        <end position="27"/>
    </location>
</feature>
<evidence type="ECO:0000256" key="3">
    <source>
        <dbReference type="ARBA" id="ARBA00022692"/>
    </source>
</evidence>
<dbReference type="GO" id="GO:0030234">
    <property type="term" value="F:enzyme regulator activity"/>
    <property type="evidence" value="ECO:0007669"/>
    <property type="project" value="UniProtKB-UniRule"/>
</dbReference>
<evidence type="ECO:0000256" key="4">
    <source>
        <dbReference type="ARBA" id="ARBA00022824"/>
    </source>
</evidence>
<dbReference type="STRING" id="341454.A0A4S2N6N0"/>
<keyword evidence="9" id="KW-1185">Reference proteome</keyword>
<evidence type="ECO:0000256" key="5">
    <source>
        <dbReference type="ARBA" id="ARBA00022989"/>
    </source>
</evidence>
<dbReference type="Pfam" id="PF07297">
    <property type="entry name" value="DPM2"/>
    <property type="match status" value="1"/>
</dbReference>
<dbReference type="UniPathway" id="UPA00378"/>
<dbReference type="PANTHER" id="PTHR15039:SF11">
    <property type="entry name" value="DOLICHOL PHOSPHATE-MANNOSE BIOSYNTHESIS REGULATORY PROTEIN"/>
    <property type="match status" value="1"/>
</dbReference>
<evidence type="ECO:0000313" key="8">
    <source>
        <dbReference type="EMBL" id="TGZ84988.1"/>
    </source>
</evidence>
<comment type="function">
    <text evidence="7">Regulatory subunit of the dolichol-phosphate mannose (DPM) synthase complex; essential for the ER localization.</text>
</comment>
<protein>
    <recommendedName>
        <fullName evidence="7">Dolichol phosphate-mannose biosynthesis regulatory protein</fullName>
    </recommendedName>
</protein>
<dbReference type="Proteomes" id="UP000298138">
    <property type="component" value="Unassembled WGS sequence"/>
</dbReference>
<sequence length="90" mass="10102">MLAQLAGLFMLLLATAVFVYYTIWTLFMPFVEEDHALHSLFPPRVWAIRIPVILILIGIGVVGSFLSMVMIKSGNKKRAKLAEKQGKKVN</sequence>
<dbReference type="OrthoDB" id="311279at2759"/>